<protein>
    <submittedName>
        <fullName evidence="4">Esterase</fullName>
    </submittedName>
</protein>
<feature type="domain" description="Alpha/beta hydrolase fold-3" evidence="3">
    <location>
        <begin position="72"/>
        <end position="210"/>
    </location>
</feature>
<keyword evidence="5" id="KW-1185">Reference proteome</keyword>
<keyword evidence="2" id="KW-0812">Transmembrane</keyword>
<reference evidence="4 5" key="1">
    <citation type="submission" date="2021-05" db="EMBL/GenBank/DDBJ databases">
        <title>Bacteria Genome sequencing.</title>
        <authorList>
            <person name="Takabe Y."/>
            <person name="Nakajima Y."/>
            <person name="Suzuki S."/>
            <person name="Shiozaki T."/>
        </authorList>
    </citation>
    <scope>NUCLEOTIDE SEQUENCE [LARGE SCALE GENOMIC DNA]</scope>
    <source>
        <strain evidence="4 5">AI_62</strain>
    </source>
</reference>
<dbReference type="PANTHER" id="PTHR48081">
    <property type="entry name" value="AB HYDROLASE SUPERFAMILY PROTEIN C4A8.06C"/>
    <property type="match status" value="1"/>
</dbReference>
<evidence type="ECO:0000256" key="1">
    <source>
        <dbReference type="ARBA" id="ARBA00022801"/>
    </source>
</evidence>
<name>A0ABQ4NKC6_9RHOB</name>
<evidence type="ECO:0000259" key="3">
    <source>
        <dbReference type="Pfam" id="PF07859"/>
    </source>
</evidence>
<evidence type="ECO:0000313" key="4">
    <source>
        <dbReference type="EMBL" id="GIT94847.1"/>
    </source>
</evidence>
<dbReference type="InterPro" id="IPR013094">
    <property type="entry name" value="AB_hydrolase_3"/>
</dbReference>
<comment type="caution">
    <text evidence="4">The sequence shown here is derived from an EMBL/GenBank/DDBJ whole genome shotgun (WGS) entry which is preliminary data.</text>
</comment>
<dbReference type="RefSeq" id="WP_220748346.1">
    <property type="nucleotide sequence ID" value="NZ_BPFH01000002.1"/>
</dbReference>
<proteinExistence type="predicted"/>
<keyword evidence="1" id="KW-0378">Hydrolase</keyword>
<dbReference type="InterPro" id="IPR029058">
    <property type="entry name" value="AB_hydrolase_fold"/>
</dbReference>
<gene>
    <name evidence="4" type="ORF">JANAI62_14700</name>
</gene>
<keyword evidence="2" id="KW-0472">Membrane</keyword>
<keyword evidence="2" id="KW-1133">Transmembrane helix</keyword>
<organism evidence="4 5">
    <name type="scientific">Jannaschia pagri</name>
    <dbReference type="NCBI Taxonomy" id="2829797"/>
    <lineage>
        <taxon>Bacteria</taxon>
        <taxon>Pseudomonadati</taxon>
        <taxon>Pseudomonadota</taxon>
        <taxon>Alphaproteobacteria</taxon>
        <taxon>Rhodobacterales</taxon>
        <taxon>Roseobacteraceae</taxon>
        <taxon>Jannaschia</taxon>
    </lineage>
</organism>
<dbReference type="SUPFAM" id="SSF53474">
    <property type="entry name" value="alpha/beta-Hydrolases"/>
    <property type="match status" value="1"/>
</dbReference>
<dbReference type="InterPro" id="IPR050300">
    <property type="entry name" value="GDXG_lipolytic_enzyme"/>
</dbReference>
<evidence type="ECO:0000256" key="2">
    <source>
        <dbReference type="SAM" id="Phobius"/>
    </source>
</evidence>
<feature type="transmembrane region" description="Helical" evidence="2">
    <location>
        <begin position="91"/>
        <end position="110"/>
    </location>
</feature>
<evidence type="ECO:0000313" key="5">
    <source>
        <dbReference type="Proteomes" id="UP000786693"/>
    </source>
</evidence>
<dbReference type="EMBL" id="BPFH01000002">
    <property type="protein sequence ID" value="GIT94847.1"/>
    <property type="molecule type" value="Genomic_DNA"/>
</dbReference>
<dbReference type="Proteomes" id="UP000786693">
    <property type="component" value="Unassembled WGS sequence"/>
</dbReference>
<dbReference type="Gene3D" id="3.40.50.1820">
    <property type="entry name" value="alpha/beta hydrolase"/>
    <property type="match status" value="1"/>
</dbReference>
<accession>A0ABQ4NKC6</accession>
<sequence>MDGWQNMDRGALDDAYANADYIPDAASFPPRWASDAAAFRAAVPGKLDVPYAEGSGAAFDLFHPAVPPQGLMVFVHGGYWRRFGKSDWSHFAAGGLAAGLAVAVVGYPLAPTVRIAEITRHVRSAVEAAATRVGGSIHLTGHSAGGHLVARLLMADAKPNCTDRIATCVPISPVADLRPLVRQTMNEDLRLDAASADSESPVLAQPVLRARAAVYVGAEERPSFLWQAQALGEAWSIPVHQVAERHHFNVIDDLRSPDTSLMAAVLGSAG</sequence>
<dbReference type="Pfam" id="PF07859">
    <property type="entry name" value="Abhydrolase_3"/>
    <property type="match status" value="1"/>
</dbReference>
<dbReference type="PANTHER" id="PTHR48081:SF33">
    <property type="entry name" value="KYNURENINE FORMAMIDASE"/>
    <property type="match status" value="1"/>
</dbReference>